<evidence type="ECO:0000256" key="1">
    <source>
        <dbReference type="SAM" id="MobiDB-lite"/>
    </source>
</evidence>
<name>A0A151ZCI5_TIELA</name>
<evidence type="ECO:0000259" key="2">
    <source>
        <dbReference type="Pfam" id="PF16501"/>
    </source>
</evidence>
<feature type="compositionally biased region" description="Low complexity" evidence="1">
    <location>
        <begin position="190"/>
        <end position="200"/>
    </location>
</feature>
<sequence length="920" mass="106183">MTNRYWDYSIENCKRALHELYTLCQDEQSVDKCDSVLEVLKSTSLNFQDLKSTLFTSINSNADKENVKLTSQLKSSSTGGLNEESIEIKQTPSSPVQESIKTNSITPESIILHPISLDSSKKSNSSSTLPNLITPIITTTTSTNTSIAPTTSTTEQSMKWSDRLKLALNLNDNPNDLDLSNDNDNDNDNDNNNNNNNNNNSTKLKETYENKQNQAKIKREEILDKKISGVITNRTRLNEFNKRNEENKERKKISIEAKQGRADQLHDQHITQIKQKANFETKKVEEMQWITNQSSESHKYFKQKKFDKLEAKRKKFIEEKRKKSLDSATLREESATRRRKQIESSRAQILLGYMPNSPPISEDPNRKIRRYCRYCNVLITSDEFLENHLQDPRHQVNFKKGRTATQVGTEDGALVLVTLPFDLLSTQLLAPISKEEMERIRELESEMKPTIQNLQNNVFSEKLYQLDYNEKKLILSPLSNGTNIAIYEKVLNEFTNLIAKKDYENLQFLLNDLLILLTKHNQYNDYIYFTKNGGMVNIMKILNEFHNPPSNLIKLSIELLLILCRCEANLIYFITTPGGIVGILDMLSGNILSKPDLVSPFLPPLLKLLNRIITLKDLDMQGHYKTNDFKMDLISYIIGQCIFEKLELKLPRHIQLGLLDSNVNSTIFAQEVIRLLLNISMYYLELKKSNISSFLPPIPESQNFLLTLKKTNLIGILSLLTSTLLRTTKKPVANSTIEISNTLLQLVNDSLQLFIKLSILDLPFIQSFLGSDDYQIEFYHFVNHLLRYTTQKTNLNNNLNGTQQNPIQIQILDRIIVLLGYYSIKNERNQEILHWGEQETILHKLCTLPLVYYFDKDSTKSNIIYPTLITLCLNNRNRILIKQELSIELLNNYYNEHHNNNTMNELLCYLNLNKDPFIID</sequence>
<dbReference type="Proteomes" id="UP000076078">
    <property type="component" value="Unassembled WGS sequence"/>
</dbReference>
<feature type="compositionally biased region" description="Polar residues" evidence="1">
    <location>
        <begin position="88"/>
        <end position="100"/>
    </location>
</feature>
<dbReference type="OMA" id="FEQCERK"/>
<keyword evidence="4" id="KW-1185">Reference proteome</keyword>
<organism evidence="3 4">
    <name type="scientific">Tieghemostelium lacteum</name>
    <name type="common">Slime mold</name>
    <name type="synonym">Dictyostelium lacteum</name>
    <dbReference type="NCBI Taxonomy" id="361077"/>
    <lineage>
        <taxon>Eukaryota</taxon>
        <taxon>Amoebozoa</taxon>
        <taxon>Evosea</taxon>
        <taxon>Eumycetozoa</taxon>
        <taxon>Dictyostelia</taxon>
        <taxon>Dictyosteliales</taxon>
        <taxon>Raperosteliaceae</taxon>
        <taxon>Tieghemostelium</taxon>
    </lineage>
</organism>
<evidence type="ECO:0000313" key="4">
    <source>
        <dbReference type="Proteomes" id="UP000076078"/>
    </source>
</evidence>
<accession>A0A151ZCI5</accession>
<dbReference type="OrthoDB" id="71500at2759"/>
<proteinExistence type="predicted"/>
<dbReference type="InParanoid" id="A0A151ZCI5"/>
<dbReference type="InterPro" id="IPR032446">
    <property type="entry name" value="SCAPER_N"/>
</dbReference>
<reference evidence="3 4" key="1">
    <citation type="submission" date="2015-12" db="EMBL/GenBank/DDBJ databases">
        <title>Dictyostelia acquired genes for synthesis and detection of signals that induce cell-type specialization by lateral gene transfer from prokaryotes.</title>
        <authorList>
            <person name="Gloeckner G."/>
            <person name="Schaap P."/>
        </authorList>
    </citation>
    <scope>NUCLEOTIDE SEQUENCE [LARGE SCALE GENOMIC DNA]</scope>
    <source>
        <strain evidence="3 4">TK</strain>
    </source>
</reference>
<feature type="region of interest" description="Disordered" evidence="1">
    <location>
        <begin position="171"/>
        <end position="216"/>
    </location>
</feature>
<gene>
    <name evidence="3" type="ORF">DLAC_07426</name>
</gene>
<dbReference type="EMBL" id="LODT01000034">
    <property type="protein sequence ID" value="KYQ91649.1"/>
    <property type="molecule type" value="Genomic_DNA"/>
</dbReference>
<dbReference type="AlphaFoldDB" id="A0A151ZCI5"/>
<dbReference type="STRING" id="361077.A0A151ZCI5"/>
<protein>
    <recommendedName>
        <fullName evidence="2">S phase cyclin A-associated protein in the endoplasmic reticulum N-terminal domain-containing protein</fullName>
    </recommendedName>
</protein>
<feature type="compositionally biased region" description="Acidic residues" evidence="1">
    <location>
        <begin position="179"/>
        <end position="189"/>
    </location>
</feature>
<dbReference type="PANTHER" id="PTHR31434:SF2">
    <property type="entry name" value="S PHASE CYCLIN A-ASSOCIATED PROTEIN IN THE ENDOPLASMIC RETICULUM"/>
    <property type="match status" value="1"/>
</dbReference>
<dbReference type="PANTHER" id="PTHR31434">
    <property type="entry name" value="S PHASE CYCLIN A-ASSOCIATED PROTEIN IN THE ENDOPLASMIC RETICULUM"/>
    <property type="match status" value="1"/>
</dbReference>
<feature type="domain" description="S phase cyclin A-associated protein in the endoplasmic reticulum N-terminal" evidence="2">
    <location>
        <begin position="3"/>
        <end position="54"/>
    </location>
</feature>
<comment type="caution">
    <text evidence="3">The sequence shown here is derived from an EMBL/GenBank/DDBJ whole genome shotgun (WGS) entry which is preliminary data.</text>
</comment>
<dbReference type="Pfam" id="PF16501">
    <property type="entry name" value="SCAPER_N"/>
    <property type="match status" value="1"/>
</dbReference>
<feature type="region of interest" description="Disordered" evidence="1">
    <location>
        <begin position="75"/>
        <end position="100"/>
    </location>
</feature>
<evidence type="ECO:0000313" key="3">
    <source>
        <dbReference type="EMBL" id="KYQ91649.1"/>
    </source>
</evidence>